<accession>A0AAV9GLC0</accession>
<feature type="coiled-coil region" evidence="1">
    <location>
        <begin position="263"/>
        <end position="290"/>
    </location>
</feature>
<feature type="region of interest" description="Disordered" evidence="2">
    <location>
        <begin position="27"/>
        <end position="189"/>
    </location>
</feature>
<name>A0AAV9GLC0_9PEZI</name>
<reference evidence="3" key="1">
    <citation type="journal article" date="2023" name="Mol. Phylogenet. Evol.">
        <title>Genome-scale phylogeny and comparative genomics of the fungal order Sordariales.</title>
        <authorList>
            <person name="Hensen N."/>
            <person name="Bonometti L."/>
            <person name="Westerberg I."/>
            <person name="Brannstrom I.O."/>
            <person name="Guillou S."/>
            <person name="Cros-Aarteil S."/>
            <person name="Calhoun S."/>
            <person name="Haridas S."/>
            <person name="Kuo A."/>
            <person name="Mondo S."/>
            <person name="Pangilinan J."/>
            <person name="Riley R."/>
            <person name="LaButti K."/>
            <person name="Andreopoulos B."/>
            <person name="Lipzen A."/>
            <person name="Chen C."/>
            <person name="Yan M."/>
            <person name="Daum C."/>
            <person name="Ng V."/>
            <person name="Clum A."/>
            <person name="Steindorff A."/>
            <person name="Ohm R.A."/>
            <person name="Martin F."/>
            <person name="Silar P."/>
            <person name="Natvig D.O."/>
            <person name="Lalanne C."/>
            <person name="Gautier V."/>
            <person name="Ament-Velasquez S.L."/>
            <person name="Kruys A."/>
            <person name="Hutchinson M.I."/>
            <person name="Powell A.J."/>
            <person name="Barry K."/>
            <person name="Miller A.N."/>
            <person name="Grigoriev I.V."/>
            <person name="Debuchy R."/>
            <person name="Gladieux P."/>
            <person name="Hiltunen Thoren M."/>
            <person name="Johannesson H."/>
        </authorList>
    </citation>
    <scope>NUCLEOTIDE SEQUENCE</scope>
    <source>
        <strain evidence="3">PSN243</strain>
    </source>
</reference>
<organism evidence="3 4">
    <name type="scientific">Podospora aff. communis PSN243</name>
    <dbReference type="NCBI Taxonomy" id="3040156"/>
    <lineage>
        <taxon>Eukaryota</taxon>
        <taxon>Fungi</taxon>
        <taxon>Dikarya</taxon>
        <taxon>Ascomycota</taxon>
        <taxon>Pezizomycotina</taxon>
        <taxon>Sordariomycetes</taxon>
        <taxon>Sordariomycetidae</taxon>
        <taxon>Sordariales</taxon>
        <taxon>Podosporaceae</taxon>
        <taxon>Podospora</taxon>
    </lineage>
</organism>
<comment type="caution">
    <text evidence="3">The sequence shown here is derived from an EMBL/GenBank/DDBJ whole genome shotgun (WGS) entry which is preliminary data.</text>
</comment>
<feature type="compositionally biased region" description="Low complexity" evidence="2">
    <location>
        <begin position="27"/>
        <end position="105"/>
    </location>
</feature>
<feature type="compositionally biased region" description="Polar residues" evidence="2">
    <location>
        <begin position="106"/>
        <end position="119"/>
    </location>
</feature>
<dbReference type="EMBL" id="MU865939">
    <property type="protein sequence ID" value="KAK4449024.1"/>
    <property type="molecule type" value="Genomic_DNA"/>
</dbReference>
<proteinExistence type="predicted"/>
<protein>
    <recommendedName>
        <fullName evidence="5">VPS37 C-terminal domain-containing protein</fullName>
    </recommendedName>
</protein>
<gene>
    <name evidence="3" type="ORF">QBC34DRAFT_380503</name>
</gene>
<dbReference type="Proteomes" id="UP001321760">
    <property type="component" value="Unassembled WGS sequence"/>
</dbReference>
<evidence type="ECO:0000256" key="2">
    <source>
        <dbReference type="SAM" id="MobiDB-lite"/>
    </source>
</evidence>
<evidence type="ECO:0000313" key="3">
    <source>
        <dbReference type="EMBL" id="KAK4449024.1"/>
    </source>
</evidence>
<keyword evidence="4" id="KW-1185">Reference proteome</keyword>
<reference evidence="3" key="2">
    <citation type="submission" date="2023-05" db="EMBL/GenBank/DDBJ databases">
        <authorList>
            <consortium name="Lawrence Berkeley National Laboratory"/>
            <person name="Steindorff A."/>
            <person name="Hensen N."/>
            <person name="Bonometti L."/>
            <person name="Westerberg I."/>
            <person name="Brannstrom I.O."/>
            <person name="Guillou S."/>
            <person name="Cros-Aarteil S."/>
            <person name="Calhoun S."/>
            <person name="Haridas S."/>
            <person name="Kuo A."/>
            <person name="Mondo S."/>
            <person name="Pangilinan J."/>
            <person name="Riley R."/>
            <person name="Labutti K."/>
            <person name="Andreopoulos B."/>
            <person name="Lipzen A."/>
            <person name="Chen C."/>
            <person name="Yanf M."/>
            <person name="Daum C."/>
            <person name="Ng V."/>
            <person name="Clum A."/>
            <person name="Ohm R."/>
            <person name="Martin F."/>
            <person name="Silar P."/>
            <person name="Natvig D."/>
            <person name="Lalanne C."/>
            <person name="Gautier V."/>
            <person name="Ament-Velasquez S.L."/>
            <person name="Kruys A."/>
            <person name="Hutchinson M.I."/>
            <person name="Powell A.J."/>
            <person name="Barry K."/>
            <person name="Miller A.N."/>
            <person name="Grigoriev I.V."/>
            <person name="Debuchy R."/>
            <person name="Gladieux P."/>
            <person name="Thoren M.H."/>
            <person name="Johannesson H."/>
        </authorList>
    </citation>
    <scope>NUCLEOTIDE SEQUENCE</scope>
    <source>
        <strain evidence="3">PSN243</strain>
    </source>
</reference>
<evidence type="ECO:0000313" key="4">
    <source>
        <dbReference type="Proteomes" id="UP001321760"/>
    </source>
</evidence>
<dbReference type="AlphaFoldDB" id="A0AAV9GLC0"/>
<feature type="compositionally biased region" description="Pro residues" evidence="2">
    <location>
        <begin position="139"/>
        <end position="156"/>
    </location>
</feature>
<keyword evidence="1" id="KW-0175">Coiled coil</keyword>
<sequence length="374" mass="40523">MRRTLDQTSREPASLDAAAHILAAIRQNRAAASSSASATTRAVSSSPAESPSSAAFTLRPASSSNAASTSRAASYPTAGPTSRAASPSTAASTSRAAMTSRDASTQVPSPTSTAANIGTSLLPALRPPGQHTPPRHYLPVPPHLPGPSPLPSPERGPSPQHLPFGNGDAFNNVTPPAPQAPPNAASTAEDTADDLIEEAYRPLSPVLQQGIAHLRFLGSDPTHHSDPTFGDACELHRRMLDAEMQRDLAVAEAREAELLDAAYLRLEEPIRRMERELAEARENAEWLREMNGVVTSRREGVVRSQGVWWRGAVMEGDLQRRVAYLEFVAYIRGEFLEERREIRERYQRAKEVLKGLMGDMAWDSERTVDEEVGD</sequence>
<evidence type="ECO:0008006" key="5">
    <source>
        <dbReference type="Google" id="ProtNLM"/>
    </source>
</evidence>
<evidence type="ECO:0000256" key="1">
    <source>
        <dbReference type="SAM" id="Coils"/>
    </source>
</evidence>